<dbReference type="SUPFAM" id="SSF52833">
    <property type="entry name" value="Thioredoxin-like"/>
    <property type="match status" value="1"/>
</dbReference>
<keyword evidence="10" id="KW-1185">Reference proteome</keyword>
<dbReference type="GO" id="GO:0016209">
    <property type="term" value="F:antioxidant activity"/>
    <property type="evidence" value="ECO:0007669"/>
    <property type="project" value="InterPro"/>
</dbReference>
<evidence type="ECO:0000313" key="10">
    <source>
        <dbReference type="Proteomes" id="UP000250434"/>
    </source>
</evidence>
<dbReference type="AlphaFoldDB" id="A0A344L5F2"/>
<comment type="similarity">
    <text evidence="2">Belongs to the thioredoxin family.</text>
</comment>
<name>A0A344L5F2_9PSEU</name>
<dbReference type="InterPro" id="IPR036249">
    <property type="entry name" value="Thioredoxin-like_sf"/>
</dbReference>
<dbReference type="GO" id="GO:0005576">
    <property type="term" value="C:extracellular region"/>
    <property type="evidence" value="ECO:0007669"/>
    <property type="project" value="UniProtKB-SubCell"/>
</dbReference>
<comment type="function">
    <text evidence="5">Disulfide oxidoreductase that catalyzes the oxidation of reduced, unfolded secreted proteins to form disulfide bonds. Despite a weak homology to thioredoxin this cannot serve as a substrate for thioredoxin reductase.</text>
</comment>
<dbReference type="PANTHER" id="PTHR42852:SF17">
    <property type="entry name" value="THIOREDOXIN-LIKE PROTEIN HI_1115"/>
    <property type="match status" value="1"/>
</dbReference>
<evidence type="ECO:0000256" key="5">
    <source>
        <dbReference type="ARBA" id="ARBA00055273"/>
    </source>
</evidence>
<dbReference type="Gene3D" id="3.40.30.10">
    <property type="entry name" value="Glutaredoxin"/>
    <property type="match status" value="1"/>
</dbReference>
<sequence length="184" mass="18947">MVPVKLLRSAGLVIATLALLAGCGQPSTPATPAPAAPAAPGTTEPAAAGVPEQLRFSVKTVDGKDFSGQSLAGKPAVLWFWAPWCPVCQREAPTVAKAAQAGTGATFVGVAAQDEVPAMREFVAKYQLGSFEHLADLDAAVWQRFGVTKQPAFAFIGADGSVEVVKGTLSEKDLTARVRALTSG</sequence>
<evidence type="ECO:0000259" key="8">
    <source>
        <dbReference type="PROSITE" id="PS51352"/>
    </source>
</evidence>
<dbReference type="EMBL" id="CP015163">
    <property type="protein sequence ID" value="AXB43276.1"/>
    <property type="molecule type" value="Genomic_DNA"/>
</dbReference>
<dbReference type="InterPro" id="IPR000866">
    <property type="entry name" value="AhpC/TSA"/>
</dbReference>
<evidence type="ECO:0000256" key="3">
    <source>
        <dbReference type="ARBA" id="ARBA00022525"/>
    </source>
</evidence>
<feature type="signal peptide" evidence="7">
    <location>
        <begin position="1"/>
        <end position="21"/>
    </location>
</feature>
<feature type="domain" description="Thioredoxin" evidence="8">
    <location>
        <begin position="27"/>
        <end position="183"/>
    </location>
</feature>
<dbReference type="GO" id="GO:0016491">
    <property type="term" value="F:oxidoreductase activity"/>
    <property type="evidence" value="ECO:0007669"/>
    <property type="project" value="InterPro"/>
</dbReference>
<dbReference type="InterPro" id="IPR050553">
    <property type="entry name" value="Thioredoxin_ResA/DsbE_sf"/>
</dbReference>
<dbReference type="PANTHER" id="PTHR42852">
    <property type="entry name" value="THIOL:DISULFIDE INTERCHANGE PROTEIN DSBE"/>
    <property type="match status" value="1"/>
</dbReference>
<evidence type="ECO:0000256" key="1">
    <source>
        <dbReference type="ARBA" id="ARBA00004613"/>
    </source>
</evidence>
<evidence type="ECO:0000256" key="7">
    <source>
        <dbReference type="SAM" id="SignalP"/>
    </source>
</evidence>
<proteinExistence type="inferred from homology"/>
<feature type="chain" id="PRO_5039626033" description="Soluble secreted antigen MPT53" evidence="7">
    <location>
        <begin position="22"/>
        <end position="184"/>
    </location>
</feature>
<gene>
    <name evidence="9" type="ORF">A4R43_12525</name>
</gene>
<dbReference type="PROSITE" id="PS51257">
    <property type="entry name" value="PROKAR_LIPOPROTEIN"/>
    <property type="match status" value="1"/>
</dbReference>
<dbReference type="Proteomes" id="UP000250434">
    <property type="component" value="Chromosome"/>
</dbReference>
<evidence type="ECO:0000256" key="4">
    <source>
        <dbReference type="ARBA" id="ARBA00022729"/>
    </source>
</evidence>
<dbReference type="PROSITE" id="PS51352">
    <property type="entry name" value="THIOREDOXIN_2"/>
    <property type="match status" value="1"/>
</dbReference>
<dbReference type="CDD" id="cd03011">
    <property type="entry name" value="TlpA_like_ScsD_MtbDsbE"/>
    <property type="match status" value="1"/>
</dbReference>
<evidence type="ECO:0000313" key="9">
    <source>
        <dbReference type="EMBL" id="AXB43276.1"/>
    </source>
</evidence>
<keyword evidence="4 7" id="KW-0732">Signal</keyword>
<dbReference type="FunFam" id="3.40.30.10:FF:000238">
    <property type="entry name" value="Soluble secreted antigen Mpt53"/>
    <property type="match status" value="1"/>
</dbReference>
<dbReference type="KEGG" id="aab:A4R43_12525"/>
<accession>A0A344L5F2</accession>
<evidence type="ECO:0000256" key="6">
    <source>
        <dbReference type="ARBA" id="ARBA00067724"/>
    </source>
</evidence>
<comment type="subcellular location">
    <subcellularLocation>
        <location evidence="1">Secreted</location>
    </subcellularLocation>
</comment>
<organism evidence="9 10">
    <name type="scientific">Amycolatopsis albispora</name>
    <dbReference type="NCBI Taxonomy" id="1804986"/>
    <lineage>
        <taxon>Bacteria</taxon>
        <taxon>Bacillati</taxon>
        <taxon>Actinomycetota</taxon>
        <taxon>Actinomycetes</taxon>
        <taxon>Pseudonocardiales</taxon>
        <taxon>Pseudonocardiaceae</taxon>
        <taxon>Amycolatopsis</taxon>
    </lineage>
</organism>
<keyword evidence="3" id="KW-0964">Secreted</keyword>
<protein>
    <recommendedName>
        <fullName evidence="6">Soluble secreted antigen MPT53</fullName>
    </recommendedName>
</protein>
<dbReference type="Pfam" id="PF00578">
    <property type="entry name" value="AhpC-TSA"/>
    <property type="match status" value="1"/>
</dbReference>
<dbReference type="InterPro" id="IPR013766">
    <property type="entry name" value="Thioredoxin_domain"/>
</dbReference>
<reference evidence="9 10" key="1">
    <citation type="submission" date="2016-04" db="EMBL/GenBank/DDBJ databases">
        <title>Complete genome sequence and analysis of deep-sea sediment isolate, Amycolatopsis sp. WP1.</title>
        <authorList>
            <person name="Wang H."/>
            <person name="Chen S."/>
            <person name="Wu Q."/>
        </authorList>
    </citation>
    <scope>NUCLEOTIDE SEQUENCE [LARGE SCALE GENOMIC DNA]</scope>
    <source>
        <strain evidence="9 10">WP1</strain>
    </source>
</reference>
<evidence type="ECO:0000256" key="2">
    <source>
        <dbReference type="ARBA" id="ARBA00008987"/>
    </source>
</evidence>